<dbReference type="GO" id="GO:0005524">
    <property type="term" value="F:ATP binding"/>
    <property type="evidence" value="ECO:0007669"/>
    <property type="project" value="UniProtKB-KW"/>
</dbReference>
<protein>
    <submittedName>
        <fullName evidence="2">ATP-binding protein</fullName>
    </submittedName>
</protein>
<evidence type="ECO:0000259" key="1">
    <source>
        <dbReference type="Pfam" id="PF13521"/>
    </source>
</evidence>
<dbReference type="Proteomes" id="UP001207116">
    <property type="component" value="Unassembled WGS sequence"/>
</dbReference>
<comment type="caution">
    <text evidence="2">The sequence shown here is derived from an EMBL/GenBank/DDBJ whole genome shotgun (WGS) entry which is preliminary data.</text>
</comment>
<dbReference type="Pfam" id="PF13521">
    <property type="entry name" value="AAA_28"/>
    <property type="match status" value="1"/>
</dbReference>
<evidence type="ECO:0000313" key="2">
    <source>
        <dbReference type="EMBL" id="MCX2719802.1"/>
    </source>
</evidence>
<organism evidence="2 3">
    <name type="scientific">Lentiprolixibacter aurantiacus</name>
    <dbReference type="NCBI Taxonomy" id="2993939"/>
    <lineage>
        <taxon>Bacteria</taxon>
        <taxon>Pseudomonadati</taxon>
        <taxon>Bacteroidota</taxon>
        <taxon>Flavobacteriia</taxon>
        <taxon>Flavobacteriales</taxon>
        <taxon>Flavobacteriaceae</taxon>
        <taxon>Lentiprolixibacter</taxon>
    </lineage>
</organism>
<sequence>MPPKKVVITGGPGTGKTSLINALLNRGYTCFEEIIRSLTSEAKRETPAHEVAQNPLAFVQDPFDFNTKLLEGRMEQYHKASMHQTSIVFYDRGIPDVIAYMNYFGQSYTQYFEQACRELRYDEVILLPPWKDIYRADDERLESFDEAVAIHSHLEETYQGLGYGPVMVPKGTVAERTKFIIEALNLEE</sequence>
<dbReference type="Gene3D" id="3.40.50.300">
    <property type="entry name" value="P-loop containing nucleotide triphosphate hydrolases"/>
    <property type="match status" value="1"/>
</dbReference>
<keyword evidence="2" id="KW-0547">Nucleotide-binding</keyword>
<feature type="domain" description="NadR/Ttd14 AAA" evidence="1">
    <location>
        <begin position="5"/>
        <end position="176"/>
    </location>
</feature>
<keyword evidence="3" id="KW-1185">Reference proteome</keyword>
<accession>A0AAE3SNI1</accession>
<keyword evidence="2" id="KW-0067">ATP-binding</keyword>
<dbReference type="SUPFAM" id="SSF52540">
    <property type="entry name" value="P-loop containing nucleoside triphosphate hydrolases"/>
    <property type="match status" value="1"/>
</dbReference>
<dbReference type="InterPro" id="IPR038727">
    <property type="entry name" value="NadR/Ttd14_AAA_dom"/>
</dbReference>
<gene>
    <name evidence="2" type="ORF">OO016_09320</name>
</gene>
<dbReference type="InterPro" id="IPR027417">
    <property type="entry name" value="P-loop_NTPase"/>
</dbReference>
<dbReference type="RefSeq" id="WP_266012854.1">
    <property type="nucleotide sequence ID" value="NZ_JAPFQP010000002.1"/>
</dbReference>
<dbReference type="AlphaFoldDB" id="A0AAE3SNI1"/>
<reference evidence="2" key="1">
    <citation type="submission" date="2022-11" db="EMBL/GenBank/DDBJ databases">
        <title>The characterization of three novel Bacteroidetes species and genomic analysis of their roles in tidal elemental geochemical cycles.</title>
        <authorList>
            <person name="Ma K.-J."/>
        </authorList>
    </citation>
    <scope>NUCLEOTIDE SEQUENCE</scope>
    <source>
        <strain evidence="2">M415</strain>
    </source>
</reference>
<proteinExistence type="predicted"/>
<name>A0AAE3SNI1_9FLAO</name>
<dbReference type="EMBL" id="JAPFQP010000002">
    <property type="protein sequence ID" value="MCX2719802.1"/>
    <property type="molecule type" value="Genomic_DNA"/>
</dbReference>
<evidence type="ECO:0000313" key="3">
    <source>
        <dbReference type="Proteomes" id="UP001207116"/>
    </source>
</evidence>